<comment type="caution">
    <text evidence="2">The sequence shown here is derived from an EMBL/GenBank/DDBJ whole genome shotgun (WGS) entry which is preliminary data.</text>
</comment>
<keyword evidence="1" id="KW-0472">Membrane</keyword>
<organism evidence="2 3">
    <name type="scientific">Liparis tanakae</name>
    <name type="common">Tanaka's snailfish</name>
    <dbReference type="NCBI Taxonomy" id="230148"/>
    <lineage>
        <taxon>Eukaryota</taxon>
        <taxon>Metazoa</taxon>
        <taxon>Chordata</taxon>
        <taxon>Craniata</taxon>
        <taxon>Vertebrata</taxon>
        <taxon>Euteleostomi</taxon>
        <taxon>Actinopterygii</taxon>
        <taxon>Neopterygii</taxon>
        <taxon>Teleostei</taxon>
        <taxon>Neoteleostei</taxon>
        <taxon>Acanthomorphata</taxon>
        <taxon>Eupercaria</taxon>
        <taxon>Perciformes</taxon>
        <taxon>Cottioidei</taxon>
        <taxon>Cottales</taxon>
        <taxon>Liparidae</taxon>
        <taxon>Liparis</taxon>
    </lineage>
</organism>
<name>A0A4Z2EJX9_9TELE</name>
<dbReference type="OrthoDB" id="6500128at2759"/>
<keyword evidence="3" id="KW-1185">Reference proteome</keyword>
<protein>
    <submittedName>
        <fullName evidence="2">Multidrug resistance-associated protein 1</fullName>
    </submittedName>
</protein>
<proteinExistence type="predicted"/>
<keyword evidence="1" id="KW-0812">Transmembrane</keyword>
<dbReference type="Proteomes" id="UP000314294">
    <property type="component" value="Unassembled WGS sequence"/>
</dbReference>
<sequence>MSSASVQMMNVIDSDAEHAGKLTEVDQAQTGRVKLQMYREYFRTVGLTFIMTIVFLCAFQQAASLAYSYWLSLWADEPPLNGTQSGHALKLSVFAALGVTQGGSKVKGHLT</sequence>
<feature type="transmembrane region" description="Helical" evidence="1">
    <location>
        <begin position="44"/>
        <end position="70"/>
    </location>
</feature>
<reference evidence="2 3" key="1">
    <citation type="submission" date="2019-03" db="EMBL/GenBank/DDBJ databases">
        <title>First draft genome of Liparis tanakae, snailfish: a comprehensive survey of snailfish specific genes.</title>
        <authorList>
            <person name="Kim W."/>
            <person name="Song I."/>
            <person name="Jeong J.-H."/>
            <person name="Kim D."/>
            <person name="Kim S."/>
            <person name="Ryu S."/>
            <person name="Song J.Y."/>
            <person name="Lee S.K."/>
        </authorList>
    </citation>
    <scope>NUCLEOTIDE SEQUENCE [LARGE SCALE GENOMIC DNA]</scope>
    <source>
        <tissue evidence="2">Muscle</tissue>
    </source>
</reference>
<accession>A0A4Z2EJX9</accession>
<keyword evidence="1" id="KW-1133">Transmembrane helix</keyword>
<dbReference type="AlphaFoldDB" id="A0A4Z2EJX9"/>
<evidence type="ECO:0000313" key="2">
    <source>
        <dbReference type="EMBL" id="TNN29237.1"/>
    </source>
</evidence>
<dbReference type="EMBL" id="SRLO01005899">
    <property type="protein sequence ID" value="TNN29237.1"/>
    <property type="molecule type" value="Genomic_DNA"/>
</dbReference>
<evidence type="ECO:0000313" key="3">
    <source>
        <dbReference type="Proteomes" id="UP000314294"/>
    </source>
</evidence>
<gene>
    <name evidence="2" type="primary">ABCC1_8</name>
    <name evidence="2" type="ORF">EYF80_060615</name>
</gene>
<evidence type="ECO:0000256" key="1">
    <source>
        <dbReference type="SAM" id="Phobius"/>
    </source>
</evidence>